<name>A0ABR0SG82_9HYPO</name>
<organism evidence="2 3">
    <name type="scientific">Cladobotryum mycophilum</name>
    <dbReference type="NCBI Taxonomy" id="491253"/>
    <lineage>
        <taxon>Eukaryota</taxon>
        <taxon>Fungi</taxon>
        <taxon>Dikarya</taxon>
        <taxon>Ascomycota</taxon>
        <taxon>Pezizomycotina</taxon>
        <taxon>Sordariomycetes</taxon>
        <taxon>Hypocreomycetidae</taxon>
        <taxon>Hypocreales</taxon>
        <taxon>Hypocreaceae</taxon>
        <taxon>Cladobotryum</taxon>
    </lineage>
</organism>
<sequence length="144" mass="15371">MPVIFAIQNAEAAFNFGYSIGWTINQADKPANAIATTAGGTINEEGDRSPPPDAVSNIWYASDSIRNTTVIRPGRYRLNWGWQMSTCLESGSRTIIIQNGGSSASGTVHFTIVGDGSGSPLNLTEECPVFQDRMTADRATAGLE</sequence>
<protein>
    <recommendedName>
        <fullName evidence="1">DUF7136 domain-containing protein</fullName>
    </recommendedName>
</protein>
<dbReference type="Proteomes" id="UP001338125">
    <property type="component" value="Unassembled WGS sequence"/>
</dbReference>
<dbReference type="EMBL" id="JAVFKD010000014">
    <property type="protein sequence ID" value="KAK5990740.1"/>
    <property type="molecule type" value="Genomic_DNA"/>
</dbReference>
<comment type="caution">
    <text evidence="2">The sequence shown here is derived from an EMBL/GenBank/DDBJ whole genome shotgun (WGS) entry which is preliminary data.</text>
</comment>
<evidence type="ECO:0000313" key="2">
    <source>
        <dbReference type="EMBL" id="KAK5990740.1"/>
    </source>
</evidence>
<evidence type="ECO:0000313" key="3">
    <source>
        <dbReference type="Proteomes" id="UP001338125"/>
    </source>
</evidence>
<dbReference type="Pfam" id="PF23584">
    <property type="entry name" value="DUF7136"/>
    <property type="match status" value="1"/>
</dbReference>
<keyword evidence="3" id="KW-1185">Reference proteome</keyword>
<accession>A0ABR0SG82</accession>
<feature type="domain" description="DUF7136" evidence="1">
    <location>
        <begin position="1"/>
        <end position="123"/>
    </location>
</feature>
<dbReference type="InterPro" id="IPR055560">
    <property type="entry name" value="DUF7136"/>
</dbReference>
<proteinExistence type="predicted"/>
<reference evidence="2 3" key="1">
    <citation type="submission" date="2024-01" db="EMBL/GenBank/DDBJ databases">
        <title>Complete genome of Cladobotryum mycophilum ATHUM6906.</title>
        <authorList>
            <person name="Christinaki A.C."/>
            <person name="Myridakis A.I."/>
            <person name="Kouvelis V.N."/>
        </authorList>
    </citation>
    <scope>NUCLEOTIDE SEQUENCE [LARGE SCALE GENOMIC DNA]</scope>
    <source>
        <strain evidence="2 3">ATHUM6906</strain>
    </source>
</reference>
<evidence type="ECO:0000259" key="1">
    <source>
        <dbReference type="Pfam" id="PF23584"/>
    </source>
</evidence>
<gene>
    <name evidence="2" type="ORF">PT974_09010</name>
</gene>